<dbReference type="Gene3D" id="1.20.1250.20">
    <property type="entry name" value="MFS general substrate transporter like domains"/>
    <property type="match status" value="1"/>
</dbReference>
<name>A0A841BMY6_9ACTN</name>
<keyword evidence="2" id="KW-1003">Cell membrane</keyword>
<dbReference type="InterPro" id="IPR036259">
    <property type="entry name" value="MFS_trans_sf"/>
</dbReference>
<accession>A0A841BMY6</accession>
<evidence type="ECO:0000259" key="8">
    <source>
        <dbReference type="PROSITE" id="PS50850"/>
    </source>
</evidence>
<feature type="transmembrane region" description="Helical" evidence="7">
    <location>
        <begin position="53"/>
        <end position="75"/>
    </location>
</feature>
<comment type="subcellular location">
    <subcellularLocation>
        <location evidence="1">Cell membrane</location>
        <topology evidence="1">Multi-pass membrane protein</topology>
    </subcellularLocation>
</comment>
<keyword evidence="5 7" id="KW-0472">Membrane</keyword>
<sequence>MPPAPPSRRAPWPVLSLAVMSLAVFFSITTEVLPTGLLPSMSRSLGVSPGKLGLLVTAYALVVAVLAAPLGIATARFARRPLLTATLVGYASSNAVMALSSSYALAIGARLIGGLSHALFWAMLGGYVARMVSPERVGRAVTLVSSGGLLAVLFGVPAGTALGVAIGWRPTYVILAVAPVLLIVLGWRALPDLPGTTGGKEQRLAQVARIPGLVPVVVVTAVTMLGQFTFSTYVAPFLLHVGLAEEQISPVLLASGVAGGLGLLATGVFIDRRLRAGMLIGTAALGTALAVLAFGPTSVALVVAGICVTGVAMGSIPVFVQTATLRARARRARCGERAQRGVVQPRDRRWGAHRRYRRRPPRPGGAAGDRGDAGRCRFRGHRDDSPRPPGPVPARRRPHPVRFVPPHRLRVTSSSPPSPGRASPGATFCSKAWPRAAK</sequence>
<dbReference type="GO" id="GO:0022857">
    <property type="term" value="F:transmembrane transporter activity"/>
    <property type="evidence" value="ECO:0007669"/>
    <property type="project" value="InterPro"/>
</dbReference>
<dbReference type="PANTHER" id="PTHR43124:SF3">
    <property type="entry name" value="CHLORAMPHENICOL EFFLUX PUMP RV0191"/>
    <property type="match status" value="1"/>
</dbReference>
<gene>
    <name evidence="9" type="ORF">F4553_002414</name>
</gene>
<feature type="transmembrane region" description="Helical" evidence="7">
    <location>
        <begin position="172"/>
        <end position="190"/>
    </location>
</feature>
<comment type="caution">
    <text evidence="9">The sequence shown here is derived from an EMBL/GenBank/DDBJ whole genome shotgun (WGS) entry which is preliminary data.</text>
</comment>
<dbReference type="Pfam" id="PF07690">
    <property type="entry name" value="MFS_1"/>
    <property type="match status" value="1"/>
</dbReference>
<dbReference type="PROSITE" id="PS50850">
    <property type="entry name" value="MFS"/>
    <property type="match status" value="1"/>
</dbReference>
<feature type="transmembrane region" description="Helical" evidence="7">
    <location>
        <begin position="210"/>
        <end position="230"/>
    </location>
</feature>
<feature type="compositionally biased region" description="Basic and acidic residues" evidence="6">
    <location>
        <begin position="369"/>
        <end position="386"/>
    </location>
</feature>
<feature type="transmembrane region" description="Helical" evidence="7">
    <location>
        <begin position="141"/>
        <end position="166"/>
    </location>
</feature>
<keyword evidence="10" id="KW-1185">Reference proteome</keyword>
<dbReference type="GO" id="GO:0005886">
    <property type="term" value="C:plasma membrane"/>
    <property type="evidence" value="ECO:0007669"/>
    <property type="project" value="UniProtKB-SubCell"/>
</dbReference>
<dbReference type="PANTHER" id="PTHR43124">
    <property type="entry name" value="PURINE EFFLUX PUMP PBUE"/>
    <property type="match status" value="1"/>
</dbReference>
<feature type="compositionally biased region" description="Basic and acidic residues" evidence="6">
    <location>
        <begin position="334"/>
        <end position="350"/>
    </location>
</feature>
<dbReference type="CDD" id="cd17324">
    <property type="entry name" value="MFS_NepI_like"/>
    <property type="match status" value="1"/>
</dbReference>
<protein>
    <submittedName>
        <fullName evidence="9">Putative MFS family arabinose efflux permease</fullName>
    </submittedName>
</protein>
<keyword evidence="3 7" id="KW-0812">Transmembrane</keyword>
<evidence type="ECO:0000256" key="4">
    <source>
        <dbReference type="ARBA" id="ARBA00022989"/>
    </source>
</evidence>
<feature type="transmembrane region" description="Helical" evidence="7">
    <location>
        <begin position="277"/>
        <end position="294"/>
    </location>
</feature>
<feature type="region of interest" description="Disordered" evidence="6">
    <location>
        <begin position="334"/>
        <end position="438"/>
    </location>
</feature>
<organism evidence="9 10">
    <name type="scientific">Allocatelliglobosispora scoriae</name>
    <dbReference type="NCBI Taxonomy" id="643052"/>
    <lineage>
        <taxon>Bacteria</taxon>
        <taxon>Bacillati</taxon>
        <taxon>Actinomycetota</taxon>
        <taxon>Actinomycetes</taxon>
        <taxon>Micromonosporales</taxon>
        <taxon>Micromonosporaceae</taxon>
        <taxon>Allocatelliglobosispora</taxon>
    </lineage>
</organism>
<feature type="transmembrane region" description="Helical" evidence="7">
    <location>
        <begin position="82"/>
        <end position="105"/>
    </location>
</feature>
<evidence type="ECO:0000256" key="2">
    <source>
        <dbReference type="ARBA" id="ARBA00022475"/>
    </source>
</evidence>
<keyword evidence="4 7" id="KW-1133">Transmembrane helix</keyword>
<dbReference type="InterPro" id="IPR011701">
    <property type="entry name" value="MFS"/>
</dbReference>
<evidence type="ECO:0000256" key="6">
    <source>
        <dbReference type="SAM" id="MobiDB-lite"/>
    </source>
</evidence>
<feature type="transmembrane region" description="Helical" evidence="7">
    <location>
        <begin position="111"/>
        <end position="129"/>
    </location>
</feature>
<dbReference type="AlphaFoldDB" id="A0A841BMY6"/>
<evidence type="ECO:0000256" key="1">
    <source>
        <dbReference type="ARBA" id="ARBA00004651"/>
    </source>
</evidence>
<dbReference type="Proteomes" id="UP000587527">
    <property type="component" value="Unassembled WGS sequence"/>
</dbReference>
<reference evidence="9 10" key="1">
    <citation type="submission" date="2020-08" db="EMBL/GenBank/DDBJ databases">
        <title>Sequencing the genomes of 1000 actinobacteria strains.</title>
        <authorList>
            <person name="Klenk H.-P."/>
        </authorList>
    </citation>
    <scope>NUCLEOTIDE SEQUENCE [LARGE SCALE GENOMIC DNA]</scope>
    <source>
        <strain evidence="9 10">DSM 45362</strain>
    </source>
</reference>
<dbReference type="InterPro" id="IPR050189">
    <property type="entry name" value="MFS_Efflux_Transporters"/>
</dbReference>
<evidence type="ECO:0000313" key="10">
    <source>
        <dbReference type="Proteomes" id="UP000587527"/>
    </source>
</evidence>
<evidence type="ECO:0000256" key="5">
    <source>
        <dbReference type="ARBA" id="ARBA00023136"/>
    </source>
</evidence>
<evidence type="ECO:0000313" key="9">
    <source>
        <dbReference type="EMBL" id="MBB5869035.1"/>
    </source>
</evidence>
<feature type="compositionally biased region" description="Basic residues" evidence="6">
    <location>
        <begin position="394"/>
        <end position="410"/>
    </location>
</feature>
<dbReference type="EMBL" id="JACHMN010000002">
    <property type="protein sequence ID" value="MBB5869035.1"/>
    <property type="molecule type" value="Genomic_DNA"/>
</dbReference>
<evidence type="ECO:0000256" key="3">
    <source>
        <dbReference type="ARBA" id="ARBA00022692"/>
    </source>
</evidence>
<feature type="compositionally biased region" description="Low complexity" evidence="6">
    <location>
        <begin position="411"/>
        <end position="426"/>
    </location>
</feature>
<evidence type="ECO:0000256" key="7">
    <source>
        <dbReference type="SAM" id="Phobius"/>
    </source>
</evidence>
<dbReference type="InterPro" id="IPR020846">
    <property type="entry name" value="MFS_dom"/>
</dbReference>
<feature type="transmembrane region" description="Helical" evidence="7">
    <location>
        <begin position="250"/>
        <end position="270"/>
    </location>
</feature>
<feature type="transmembrane region" description="Helical" evidence="7">
    <location>
        <begin position="300"/>
        <end position="320"/>
    </location>
</feature>
<proteinExistence type="predicted"/>
<dbReference type="RefSeq" id="WP_184835398.1">
    <property type="nucleotide sequence ID" value="NZ_JACHMN010000002.1"/>
</dbReference>
<feature type="compositionally biased region" description="Basic residues" evidence="6">
    <location>
        <begin position="351"/>
        <end position="361"/>
    </location>
</feature>
<feature type="domain" description="Major facilitator superfamily (MFS) profile" evidence="8">
    <location>
        <begin position="15"/>
        <end position="438"/>
    </location>
</feature>
<dbReference type="SUPFAM" id="SSF103473">
    <property type="entry name" value="MFS general substrate transporter"/>
    <property type="match status" value="1"/>
</dbReference>
<feature type="transmembrane region" description="Helical" evidence="7">
    <location>
        <begin position="12"/>
        <end position="33"/>
    </location>
</feature>